<name>A0A803MK11_CHEQI</name>
<evidence type="ECO:0000313" key="11">
    <source>
        <dbReference type="EnsemblPlants" id="AUR62030744-RA:cds"/>
    </source>
</evidence>
<comment type="similarity">
    <text evidence="2">Belongs to the RLP family.</text>
</comment>
<evidence type="ECO:0000256" key="2">
    <source>
        <dbReference type="ARBA" id="ARBA00009592"/>
    </source>
</evidence>
<evidence type="ECO:0000256" key="4">
    <source>
        <dbReference type="ARBA" id="ARBA00022614"/>
    </source>
</evidence>
<evidence type="ECO:0000256" key="6">
    <source>
        <dbReference type="ARBA" id="ARBA00022737"/>
    </source>
</evidence>
<keyword evidence="4" id="KW-0433">Leucine-rich repeat</keyword>
<accession>A0A803MK11</accession>
<evidence type="ECO:0000313" key="12">
    <source>
        <dbReference type="Proteomes" id="UP000596660"/>
    </source>
</evidence>
<organism evidence="11 12">
    <name type="scientific">Chenopodium quinoa</name>
    <name type="common">Quinoa</name>
    <dbReference type="NCBI Taxonomy" id="63459"/>
    <lineage>
        <taxon>Eukaryota</taxon>
        <taxon>Viridiplantae</taxon>
        <taxon>Streptophyta</taxon>
        <taxon>Embryophyta</taxon>
        <taxon>Tracheophyta</taxon>
        <taxon>Spermatophyta</taxon>
        <taxon>Magnoliopsida</taxon>
        <taxon>eudicotyledons</taxon>
        <taxon>Gunneridae</taxon>
        <taxon>Pentapetalae</taxon>
        <taxon>Caryophyllales</taxon>
        <taxon>Chenopodiaceae</taxon>
        <taxon>Chenopodioideae</taxon>
        <taxon>Atripliceae</taxon>
        <taxon>Chenopodium</taxon>
    </lineage>
</organism>
<dbReference type="InterPro" id="IPR032675">
    <property type="entry name" value="LRR_dom_sf"/>
</dbReference>
<reference evidence="11" key="1">
    <citation type="journal article" date="2017" name="Nature">
        <title>The genome of Chenopodium quinoa.</title>
        <authorList>
            <person name="Jarvis D.E."/>
            <person name="Ho Y.S."/>
            <person name="Lightfoot D.J."/>
            <person name="Schmoeckel S.M."/>
            <person name="Li B."/>
            <person name="Borm T.J.A."/>
            <person name="Ohyanagi H."/>
            <person name="Mineta K."/>
            <person name="Michell C.T."/>
            <person name="Saber N."/>
            <person name="Kharbatia N.M."/>
            <person name="Rupper R.R."/>
            <person name="Sharp A.R."/>
            <person name="Dally N."/>
            <person name="Boughton B.A."/>
            <person name="Woo Y.H."/>
            <person name="Gao G."/>
            <person name="Schijlen E.G.W.M."/>
            <person name="Guo X."/>
            <person name="Momin A.A."/>
            <person name="Negrao S."/>
            <person name="Al-Babili S."/>
            <person name="Gehring C."/>
            <person name="Roessner U."/>
            <person name="Jung C."/>
            <person name="Murphy K."/>
            <person name="Arold S.T."/>
            <person name="Gojobori T."/>
            <person name="van der Linden C.G."/>
            <person name="van Loo E.N."/>
            <person name="Jellen E.N."/>
            <person name="Maughan P.J."/>
            <person name="Tester M."/>
        </authorList>
    </citation>
    <scope>NUCLEOTIDE SEQUENCE [LARGE SCALE GENOMIC DNA]</scope>
    <source>
        <strain evidence="11">cv. PI 614886</strain>
    </source>
</reference>
<dbReference type="PANTHER" id="PTHR27004">
    <property type="entry name" value="RECEPTOR-LIKE PROTEIN 12 ISOFORM X1"/>
    <property type="match status" value="1"/>
</dbReference>
<dbReference type="InterPro" id="IPR001611">
    <property type="entry name" value="Leu-rich_rpt"/>
</dbReference>
<dbReference type="OMA" id="KCEREIP"/>
<proteinExistence type="inferred from homology"/>
<dbReference type="EnsemblPlants" id="AUR62030744-RA">
    <property type="protein sequence ID" value="AUR62030744-RA:cds"/>
    <property type="gene ID" value="AUR62030744"/>
</dbReference>
<comment type="subcellular location">
    <subcellularLocation>
        <location evidence="1">Cell membrane</location>
        <topology evidence="1">Single-pass type I membrane protein</topology>
    </subcellularLocation>
</comment>
<evidence type="ECO:0000256" key="7">
    <source>
        <dbReference type="ARBA" id="ARBA00022989"/>
    </source>
</evidence>
<dbReference type="GO" id="GO:0005886">
    <property type="term" value="C:plasma membrane"/>
    <property type="evidence" value="ECO:0007669"/>
    <property type="project" value="UniProtKB-SubCell"/>
</dbReference>
<keyword evidence="9" id="KW-0675">Receptor</keyword>
<keyword evidence="6" id="KW-0677">Repeat</keyword>
<keyword evidence="8" id="KW-0472">Membrane</keyword>
<dbReference type="FunFam" id="3.80.10.10:FF:000383">
    <property type="entry name" value="Leucine-rich repeat receptor protein kinase EMS1"/>
    <property type="match status" value="1"/>
</dbReference>
<dbReference type="SUPFAM" id="SSF52058">
    <property type="entry name" value="L domain-like"/>
    <property type="match status" value="1"/>
</dbReference>
<evidence type="ECO:0000256" key="1">
    <source>
        <dbReference type="ARBA" id="ARBA00004251"/>
    </source>
</evidence>
<keyword evidence="10" id="KW-0325">Glycoprotein</keyword>
<protein>
    <submittedName>
        <fullName evidence="11">Uncharacterized protein</fullName>
    </submittedName>
</protein>
<evidence type="ECO:0000256" key="3">
    <source>
        <dbReference type="ARBA" id="ARBA00022475"/>
    </source>
</evidence>
<dbReference type="Gramene" id="AUR62030744-RA">
    <property type="protein sequence ID" value="AUR62030744-RA:cds"/>
    <property type="gene ID" value="AUR62030744"/>
</dbReference>
<evidence type="ECO:0000256" key="10">
    <source>
        <dbReference type="ARBA" id="ARBA00023180"/>
    </source>
</evidence>
<evidence type="ECO:0000256" key="8">
    <source>
        <dbReference type="ARBA" id="ARBA00023136"/>
    </source>
</evidence>
<dbReference type="PANTHER" id="PTHR27004:SF203">
    <property type="entry name" value="LEUCINE-RICH REPEAT-CONTAINING N-TERMINAL PLANT-TYPE DOMAIN-CONTAINING PROTEIN"/>
    <property type="match status" value="1"/>
</dbReference>
<evidence type="ECO:0000256" key="9">
    <source>
        <dbReference type="ARBA" id="ARBA00023170"/>
    </source>
</evidence>
<keyword evidence="7" id="KW-1133">Transmembrane helix</keyword>
<dbReference type="Proteomes" id="UP000596660">
    <property type="component" value="Unplaced"/>
</dbReference>
<keyword evidence="12" id="KW-1185">Reference proteome</keyword>
<reference evidence="11" key="2">
    <citation type="submission" date="2021-03" db="UniProtKB">
        <authorList>
            <consortium name="EnsemblPlants"/>
        </authorList>
    </citation>
    <scope>IDENTIFICATION</scope>
</reference>
<dbReference type="Pfam" id="PF00560">
    <property type="entry name" value="LRR_1"/>
    <property type="match status" value="4"/>
</dbReference>
<keyword evidence="3" id="KW-1003">Cell membrane</keyword>
<keyword evidence="5" id="KW-0812">Transmembrane</keyword>
<dbReference type="AlphaFoldDB" id="A0A803MK11"/>
<sequence>MMASTTKVQTDSSYLQSNVSFTYYQNFVTINFKGLSYALQYILITFTSIDFSNNAFHGELPRELGNLNALVVLNLSHNSFWGHIPLSFRNLSQVESLDLSCKALTGKIPGELGNLNFLSYLNLSFNKLTGMIPTST</sequence>
<dbReference type="Gene3D" id="3.80.10.10">
    <property type="entry name" value="Ribonuclease Inhibitor"/>
    <property type="match status" value="1"/>
</dbReference>
<evidence type="ECO:0000256" key="5">
    <source>
        <dbReference type="ARBA" id="ARBA00022692"/>
    </source>
</evidence>